<evidence type="ECO:0000313" key="19">
    <source>
        <dbReference type="EMBL" id="RMA81253.1"/>
    </source>
</evidence>
<dbReference type="PANTHER" id="PTHR43030:SF1">
    <property type="entry name" value="PHOSPHOENOLPYRUVATE SYNTHASE"/>
    <property type="match status" value="1"/>
</dbReference>
<comment type="cofactor">
    <cofactor evidence="1 15">
        <name>Mg(2+)</name>
        <dbReference type="ChEBI" id="CHEBI:18420"/>
    </cofactor>
</comment>
<keyword evidence="12 15" id="KW-0460">Magnesium</keyword>
<dbReference type="NCBIfam" id="NF005057">
    <property type="entry name" value="PRK06464.1"/>
    <property type="match status" value="1"/>
</dbReference>
<evidence type="ECO:0000256" key="2">
    <source>
        <dbReference type="ARBA" id="ARBA00002988"/>
    </source>
</evidence>
<keyword evidence="10 15" id="KW-0418">Kinase</keyword>
<reference evidence="19 20" key="1">
    <citation type="submission" date="2018-10" db="EMBL/GenBank/DDBJ databases">
        <title>Genomic Encyclopedia of Type Strains, Phase IV (KMG-IV): sequencing the most valuable type-strain genomes for metagenomic binning, comparative biology and taxonomic classification.</title>
        <authorList>
            <person name="Goeker M."/>
        </authorList>
    </citation>
    <scope>NUCLEOTIDE SEQUENCE [LARGE SCALE GENOMIC DNA]</scope>
    <source>
        <strain evidence="19 20">DSM 25080</strain>
    </source>
</reference>
<dbReference type="Gene3D" id="3.30.470.20">
    <property type="entry name" value="ATP-grasp fold, B domain"/>
    <property type="match status" value="1"/>
</dbReference>
<organism evidence="19 20">
    <name type="scientific">Umboniibacter marinipuniceus</name>
    <dbReference type="NCBI Taxonomy" id="569599"/>
    <lineage>
        <taxon>Bacteria</taxon>
        <taxon>Pseudomonadati</taxon>
        <taxon>Pseudomonadota</taxon>
        <taxon>Gammaproteobacteria</taxon>
        <taxon>Cellvibrionales</taxon>
        <taxon>Cellvibrionaceae</taxon>
        <taxon>Umboniibacter</taxon>
    </lineage>
</organism>
<dbReference type="InterPro" id="IPR000121">
    <property type="entry name" value="PEP_util_C"/>
</dbReference>
<gene>
    <name evidence="19" type="ORF">DFR27_1062</name>
</gene>
<dbReference type="InterPro" id="IPR015813">
    <property type="entry name" value="Pyrv/PenolPyrv_kinase-like_dom"/>
</dbReference>
<dbReference type="Pfam" id="PF01326">
    <property type="entry name" value="PPDK_N"/>
    <property type="match status" value="1"/>
</dbReference>
<dbReference type="FunFam" id="3.30.1490.20:FF:000010">
    <property type="entry name" value="Phosphoenolpyruvate synthase"/>
    <property type="match status" value="1"/>
</dbReference>
<dbReference type="GO" id="GO:0005524">
    <property type="term" value="F:ATP binding"/>
    <property type="evidence" value="ECO:0007669"/>
    <property type="project" value="UniProtKB-KW"/>
</dbReference>
<dbReference type="InterPro" id="IPR036637">
    <property type="entry name" value="Phosphohistidine_dom_sf"/>
</dbReference>
<dbReference type="FunFam" id="3.50.30.10:FF:000002">
    <property type="entry name" value="Phosphoenolpyruvate synthase"/>
    <property type="match status" value="1"/>
</dbReference>
<keyword evidence="19" id="KW-0670">Pyruvate</keyword>
<dbReference type="PROSITE" id="PS00742">
    <property type="entry name" value="PEP_ENZYMES_2"/>
    <property type="match status" value="1"/>
</dbReference>
<sequence>MADNVLWFNELNMSDVDRVGGKNASLGEMISNLANAGVNVPGGFATTASAYRSFLIDTGLKAKIDAALDALDVEDVNELARVGKQVREWVMEQKLPDSLEVDVRKAYDELAVNGVDAVVAVRSSATAEDLPDASFAGQQETFLNIQGFANVISAMREVFASLFNDRAIAYRVHKGFDHSEVALSAGIQRMVRSETGAAGVMFTMDTESGFNDVVFITSSYGLGETVVQGAVNPDEFFVHKQTLAAGRPAIIRRTLGSKMIKMVYGAAAETGRSVETVGVDIAEQQQFSLTNDEIESLAKQAMIIEQHYGRPMDIEWAKDGDDNGLYIVQARPETVKSRENINQLERYVIKEQGTIVAEGRSIGQRIGQGKVINITDLSQMDQVEQGDVLVTDMTDPDWEPVMKRASAIVTNRGGRTCHAAIIARELGIPAVVGCGDATKVLNTGDEVTVSCAEGDTGFIYSGLLQFDINRSDLAAMPELPFKIMMNVGNPDRAFDFQGLPNAGVGLARLEFIINRMIGVHPKALLNYELMAADVRELIDDRMAGYESPVEFYVQKLVEGMSTLAASFADQPVIVRMSDFKSNEYAHLIGGMDFEPVEENPMLGFRGASRYLAPSFRDCFDLECRALKIVREDMGFKNVQIMVPFVRTVSEAADVIGLLAENGLERGKDDLKVIMMCELPANALLADQFLAYFDGFSIGSNDLTQLTLGLDRDSGLVAQLFDERNDAVKALLSMAIKACKDQGKYVGICGQGPSDHIDFARWLMEQGIDSVSLNPDSVLETWLYLADKDA</sequence>
<dbReference type="InterPro" id="IPR008279">
    <property type="entry name" value="PEP-util_enz_mobile_dom"/>
</dbReference>
<dbReference type="PROSITE" id="PS00370">
    <property type="entry name" value="PEP_ENZYMES_PHOS_SITE"/>
    <property type="match status" value="1"/>
</dbReference>
<feature type="domain" description="PEP-utilising enzyme C-terminal" evidence="18">
    <location>
        <begin position="481"/>
        <end position="781"/>
    </location>
</feature>
<dbReference type="InterPro" id="IPR002192">
    <property type="entry name" value="PPDK_AMP/ATP-bd"/>
</dbReference>
<dbReference type="GO" id="GO:0008986">
    <property type="term" value="F:pyruvate, water dikinase activity"/>
    <property type="evidence" value="ECO:0007669"/>
    <property type="project" value="UniProtKB-EC"/>
</dbReference>
<dbReference type="PANTHER" id="PTHR43030">
    <property type="entry name" value="PHOSPHOENOLPYRUVATE SYNTHASE"/>
    <property type="match status" value="1"/>
</dbReference>
<feature type="domain" description="PEP-utilising enzyme mobile" evidence="16">
    <location>
        <begin position="384"/>
        <end position="454"/>
    </location>
</feature>
<keyword evidence="20" id="KW-1185">Reference proteome</keyword>
<evidence type="ECO:0000259" key="17">
    <source>
        <dbReference type="Pfam" id="PF01326"/>
    </source>
</evidence>
<comment type="similarity">
    <text evidence="4 15">Belongs to the PEP-utilizing enzyme family.</text>
</comment>
<evidence type="ECO:0000256" key="14">
    <source>
        <dbReference type="ARBA" id="ARBA00047700"/>
    </source>
</evidence>
<comment type="caution">
    <text evidence="19">The sequence shown here is derived from an EMBL/GenBank/DDBJ whole genome shotgun (WGS) entry which is preliminary data.</text>
</comment>
<evidence type="ECO:0000313" key="20">
    <source>
        <dbReference type="Proteomes" id="UP000267187"/>
    </source>
</evidence>
<dbReference type="NCBIfam" id="TIGR01418">
    <property type="entry name" value="PEP_synth"/>
    <property type="match status" value="1"/>
</dbReference>
<name>A0A3M0A849_9GAMM</name>
<comment type="pathway">
    <text evidence="3 15">Carbohydrate biosynthesis; gluconeogenesis.</text>
</comment>
<evidence type="ECO:0000256" key="3">
    <source>
        <dbReference type="ARBA" id="ARBA00004742"/>
    </source>
</evidence>
<keyword evidence="7 15" id="KW-0808">Transferase</keyword>
<dbReference type="InterPro" id="IPR006319">
    <property type="entry name" value="PEP_synth"/>
</dbReference>
<dbReference type="Gene3D" id="3.30.1490.20">
    <property type="entry name" value="ATP-grasp fold, A domain"/>
    <property type="match status" value="1"/>
</dbReference>
<comment type="catalytic activity">
    <reaction evidence="14 15">
        <text>pyruvate + ATP + H2O = phosphoenolpyruvate + AMP + phosphate + 2 H(+)</text>
        <dbReference type="Rhea" id="RHEA:11364"/>
        <dbReference type="ChEBI" id="CHEBI:15361"/>
        <dbReference type="ChEBI" id="CHEBI:15377"/>
        <dbReference type="ChEBI" id="CHEBI:15378"/>
        <dbReference type="ChEBI" id="CHEBI:30616"/>
        <dbReference type="ChEBI" id="CHEBI:43474"/>
        <dbReference type="ChEBI" id="CHEBI:58702"/>
        <dbReference type="ChEBI" id="CHEBI:456215"/>
        <dbReference type="EC" id="2.7.9.2"/>
    </reaction>
</comment>
<evidence type="ECO:0000256" key="8">
    <source>
        <dbReference type="ARBA" id="ARBA00022723"/>
    </source>
</evidence>
<evidence type="ECO:0000259" key="18">
    <source>
        <dbReference type="Pfam" id="PF02896"/>
    </source>
</evidence>
<evidence type="ECO:0000256" key="6">
    <source>
        <dbReference type="ARBA" id="ARBA00021623"/>
    </source>
</evidence>
<evidence type="ECO:0000256" key="9">
    <source>
        <dbReference type="ARBA" id="ARBA00022741"/>
    </source>
</evidence>
<dbReference type="Pfam" id="PF02896">
    <property type="entry name" value="PEP-utilizers_C"/>
    <property type="match status" value="1"/>
</dbReference>
<evidence type="ECO:0000256" key="13">
    <source>
        <dbReference type="ARBA" id="ARBA00033470"/>
    </source>
</evidence>
<dbReference type="EC" id="2.7.9.2" evidence="5 15"/>
<evidence type="ECO:0000256" key="7">
    <source>
        <dbReference type="ARBA" id="ARBA00022679"/>
    </source>
</evidence>
<evidence type="ECO:0000256" key="1">
    <source>
        <dbReference type="ARBA" id="ARBA00001946"/>
    </source>
</evidence>
<dbReference type="Gene3D" id="3.50.30.10">
    <property type="entry name" value="Phosphohistidine domain"/>
    <property type="match status" value="1"/>
</dbReference>
<comment type="function">
    <text evidence="2 15">Catalyzes the phosphorylation of pyruvate to phosphoenolpyruvate.</text>
</comment>
<accession>A0A3M0A849</accession>
<dbReference type="InterPro" id="IPR018274">
    <property type="entry name" value="PEP_util_AS"/>
</dbReference>
<dbReference type="GO" id="GO:0006094">
    <property type="term" value="P:gluconeogenesis"/>
    <property type="evidence" value="ECO:0007669"/>
    <property type="project" value="UniProtKB-UniPathway"/>
</dbReference>
<dbReference type="FunFam" id="3.20.20.60:FF:000010">
    <property type="entry name" value="Phosphoenolpyruvate synthase"/>
    <property type="match status" value="1"/>
</dbReference>
<evidence type="ECO:0000256" key="11">
    <source>
        <dbReference type="ARBA" id="ARBA00022840"/>
    </source>
</evidence>
<dbReference type="FunFam" id="3.30.470.20:FF:000017">
    <property type="entry name" value="Phosphoenolpyruvate synthase"/>
    <property type="match status" value="1"/>
</dbReference>
<dbReference type="RefSeq" id="WP_121876402.1">
    <property type="nucleotide sequence ID" value="NZ_REFJ01000002.1"/>
</dbReference>
<dbReference type="GO" id="GO:0046872">
    <property type="term" value="F:metal ion binding"/>
    <property type="evidence" value="ECO:0007669"/>
    <property type="project" value="UniProtKB-KW"/>
</dbReference>
<evidence type="ECO:0000256" key="10">
    <source>
        <dbReference type="ARBA" id="ARBA00022777"/>
    </source>
</evidence>
<evidence type="ECO:0000256" key="5">
    <source>
        <dbReference type="ARBA" id="ARBA00011996"/>
    </source>
</evidence>
<evidence type="ECO:0000256" key="4">
    <source>
        <dbReference type="ARBA" id="ARBA00007837"/>
    </source>
</evidence>
<keyword evidence="8 15" id="KW-0479">Metal-binding</keyword>
<dbReference type="PIRSF" id="PIRSF000854">
    <property type="entry name" value="PEP_synthase"/>
    <property type="match status" value="1"/>
</dbReference>
<evidence type="ECO:0000259" key="16">
    <source>
        <dbReference type="Pfam" id="PF00391"/>
    </source>
</evidence>
<dbReference type="UniPathway" id="UPA00138"/>
<evidence type="ECO:0000256" key="12">
    <source>
        <dbReference type="ARBA" id="ARBA00022842"/>
    </source>
</evidence>
<proteinExistence type="inferred from homology"/>
<dbReference type="InterPro" id="IPR023151">
    <property type="entry name" value="PEP_util_CS"/>
</dbReference>
<dbReference type="Pfam" id="PF00391">
    <property type="entry name" value="PEP-utilizers"/>
    <property type="match status" value="1"/>
</dbReference>
<feature type="domain" description="Pyruvate phosphate dikinase AMP/ATP-binding" evidence="17">
    <location>
        <begin position="17"/>
        <end position="341"/>
    </location>
</feature>
<dbReference type="InterPro" id="IPR013815">
    <property type="entry name" value="ATP_grasp_subdomain_1"/>
</dbReference>
<dbReference type="InterPro" id="IPR040442">
    <property type="entry name" value="Pyrv_kinase-like_dom_sf"/>
</dbReference>
<dbReference type="EMBL" id="REFJ01000002">
    <property type="protein sequence ID" value="RMA81253.1"/>
    <property type="molecule type" value="Genomic_DNA"/>
</dbReference>
<protein>
    <recommendedName>
        <fullName evidence="6 15">Phosphoenolpyruvate synthase</fullName>
        <shortName evidence="15">PEP synthase</shortName>
        <ecNumber evidence="5 15">2.7.9.2</ecNumber>
    </recommendedName>
    <alternativeName>
        <fullName evidence="13 15">Pyruvate, water dikinase</fullName>
    </alternativeName>
</protein>
<dbReference type="SUPFAM" id="SSF51621">
    <property type="entry name" value="Phosphoenolpyruvate/pyruvate domain"/>
    <property type="match status" value="1"/>
</dbReference>
<dbReference type="Gene3D" id="3.20.20.60">
    <property type="entry name" value="Phosphoenolpyruvate-binding domains"/>
    <property type="match status" value="1"/>
</dbReference>
<dbReference type="AlphaFoldDB" id="A0A3M0A849"/>
<dbReference type="SUPFAM" id="SSF56059">
    <property type="entry name" value="Glutathione synthetase ATP-binding domain-like"/>
    <property type="match status" value="1"/>
</dbReference>
<keyword evidence="9 15" id="KW-0547">Nucleotide-binding</keyword>
<keyword evidence="11 15" id="KW-0067">ATP-binding</keyword>
<evidence type="ECO:0000256" key="15">
    <source>
        <dbReference type="PIRNR" id="PIRNR000854"/>
    </source>
</evidence>
<dbReference type="Proteomes" id="UP000267187">
    <property type="component" value="Unassembled WGS sequence"/>
</dbReference>
<dbReference type="OrthoDB" id="9765468at2"/>
<dbReference type="SUPFAM" id="SSF52009">
    <property type="entry name" value="Phosphohistidine domain"/>
    <property type="match status" value="1"/>
</dbReference>